<reference evidence="1 3" key="1">
    <citation type="submission" date="2019-02" db="EMBL/GenBank/DDBJ databases">
        <title>Use of ANI for Rapid Identification of Enteric Bacteria.</title>
        <authorList>
            <person name="Pruckler J."/>
            <person name="Lane C."/>
            <person name="Aubert R."/>
        </authorList>
    </citation>
    <scope>NUCLEOTIDE SEQUENCE [LARGE SCALE GENOMIC DNA]</scope>
    <source>
        <strain evidence="1 3">2014D-0083</strain>
    </source>
</reference>
<evidence type="ECO:0000313" key="1">
    <source>
        <dbReference type="EMBL" id="QBL13482.1"/>
    </source>
</evidence>
<dbReference type="Proteomes" id="UP000293421">
    <property type="component" value="Chromosome"/>
</dbReference>
<evidence type="ECO:0000313" key="3">
    <source>
        <dbReference type="Proteomes" id="UP000293421"/>
    </source>
</evidence>
<accession>A0AAE5YHJ0</accession>
<evidence type="ECO:0000313" key="2">
    <source>
        <dbReference type="EMBL" id="TXK70519.1"/>
    </source>
</evidence>
<name>A0AAE5YHJ0_9BACT</name>
<dbReference type="AlphaFoldDB" id="A0AAE5YHJ0"/>
<evidence type="ECO:0000313" key="4">
    <source>
        <dbReference type="Proteomes" id="UP000321325"/>
    </source>
</evidence>
<gene>
    <name evidence="1" type="ORF">A9460_03710</name>
    <name evidence="2" type="ORF">FVD15_03400</name>
</gene>
<sequence>MKMITTKINQLPKTPNLENPIDFDKHADAFVRSLNPFGEELNELVKQINEVSFFVDQKSNELINFIKLKLEEIKLKSNEEKLNLLEYSKELENVIFKHAQDKTKEVLSIINEKGYEIIERLNDNCLGADYFALSQSLAHNISIERFLWESNVIKLSQKDISNNEQLIVETLVNKDNIKSTTKILQQLLSLINMQNEINQIFKKENDDESKSY</sequence>
<dbReference type="RefSeq" id="WP_039665593.1">
    <property type="nucleotide sequence ID" value="NZ_CP037746.1"/>
</dbReference>
<reference evidence="2 4" key="2">
    <citation type="submission" date="2019-08" db="EMBL/GenBank/DDBJ databases">
        <title>Rapid identification of Enteric Bacteria from Whole Genome Sequences (WGS) using Average Nucleotide Identity (ANI).</title>
        <authorList>
            <person name="Lane C."/>
        </authorList>
    </citation>
    <scope>NUCLEOTIDE SEQUENCE [LARGE SCALE GENOMIC DNA]</scope>
    <source>
        <strain evidence="2 4">2010D-8464</strain>
    </source>
</reference>
<dbReference type="EMBL" id="CP037746">
    <property type="protein sequence ID" value="QBL13482.1"/>
    <property type="molecule type" value="Genomic_DNA"/>
</dbReference>
<proteinExistence type="predicted"/>
<dbReference type="GeneID" id="66287557"/>
<dbReference type="Proteomes" id="UP000321325">
    <property type="component" value="Unassembled WGS sequence"/>
</dbReference>
<dbReference type="EMBL" id="VRMB01000009">
    <property type="protein sequence ID" value="TXK70519.1"/>
    <property type="molecule type" value="Genomic_DNA"/>
</dbReference>
<keyword evidence="4" id="KW-1185">Reference proteome</keyword>
<organism evidence="1 3">
    <name type="scientific">Campylobacter volucris</name>
    <dbReference type="NCBI Taxonomy" id="1031542"/>
    <lineage>
        <taxon>Bacteria</taxon>
        <taxon>Pseudomonadati</taxon>
        <taxon>Campylobacterota</taxon>
        <taxon>Epsilonproteobacteria</taxon>
        <taxon>Campylobacterales</taxon>
        <taxon>Campylobacteraceae</taxon>
        <taxon>Campylobacter</taxon>
    </lineage>
</organism>
<protein>
    <submittedName>
        <fullName evidence="1">Uncharacterized protein</fullName>
    </submittedName>
</protein>